<dbReference type="EMBL" id="QCYY01001371">
    <property type="protein sequence ID" value="ROT78502.1"/>
    <property type="molecule type" value="Genomic_DNA"/>
</dbReference>
<reference evidence="1 2" key="2">
    <citation type="submission" date="2019-01" db="EMBL/GenBank/DDBJ databases">
        <title>The decoding of complex shrimp genome reveals the adaptation for benthos swimmer, frequently molting mechanism and breeding impact on genome.</title>
        <authorList>
            <person name="Sun Y."/>
            <person name="Gao Y."/>
            <person name="Yu Y."/>
        </authorList>
    </citation>
    <scope>NUCLEOTIDE SEQUENCE [LARGE SCALE GENOMIC DNA]</scope>
    <source>
        <tissue evidence="1">Muscle</tissue>
    </source>
</reference>
<protein>
    <submittedName>
        <fullName evidence="1">Crustacean hematopoietic factor-like protein</fullName>
    </submittedName>
</protein>
<proteinExistence type="predicted"/>
<evidence type="ECO:0000313" key="1">
    <source>
        <dbReference type="EMBL" id="ROT78502.1"/>
    </source>
</evidence>
<dbReference type="Gene3D" id="4.10.40.20">
    <property type="match status" value="1"/>
</dbReference>
<dbReference type="Proteomes" id="UP000283509">
    <property type="component" value="Unassembled WGS sequence"/>
</dbReference>
<evidence type="ECO:0000313" key="2">
    <source>
        <dbReference type="Proteomes" id="UP000283509"/>
    </source>
</evidence>
<gene>
    <name evidence="1" type="ORF">C7M84_002783</name>
</gene>
<dbReference type="AlphaFoldDB" id="A0A423TQ12"/>
<reference evidence="1 2" key="1">
    <citation type="submission" date="2018-04" db="EMBL/GenBank/DDBJ databases">
        <authorList>
            <person name="Zhang X."/>
            <person name="Yuan J."/>
            <person name="Li F."/>
            <person name="Xiang J."/>
        </authorList>
    </citation>
    <scope>NUCLEOTIDE SEQUENCE [LARGE SCALE GENOMIC DNA]</scope>
    <source>
        <tissue evidence="1">Muscle</tissue>
    </source>
</reference>
<comment type="caution">
    <text evidence="1">The sequence shown here is derived from an EMBL/GenBank/DDBJ whole genome shotgun (WGS) entry which is preliminary data.</text>
</comment>
<keyword evidence="2" id="KW-1185">Reference proteome</keyword>
<name>A0A423TQ12_PENVA</name>
<sequence length="106" mass="11524">MYQHHIHTSGRSARMKTILCLCVCFSVCALSVTGLSCVRDLTCTKLKALFMFCKYGVVSGPCRDCQCAKGPGEECGGMFNLSGICVRGFYCKKDCPIFGVGRCMAL</sequence>
<accession>A0A423TQ12</accession>
<organism evidence="1 2">
    <name type="scientific">Penaeus vannamei</name>
    <name type="common">Whiteleg shrimp</name>
    <name type="synonym">Litopenaeus vannamei</name>
    <dbReference type="NCBI Taxonomy" id="6689"/>
    <lineage>
        <taxon>Eukaryota</taxon>
        <taxon>Metazoa</taxon>
        <taxon>Ecdysozoa</taxon>
        <taxon>Arthropoda</taxon>
        <taxon>Crustacea</taxon>
        <taxon>Multicrustacea</taxon>
        <taxon>Malacostraca</taxon>
        <taxon>Eumalacostraca</taxon>
        <taxon>Eucarida</taxon>
        <taxon>Decapoda</taxon>
        <taxon>Dendrobranchiata</taxon>
        <taxon>Penaeoidea</taxon>
        <taxon>Penaeidae</taxon>
        <taxon>Penaeus</taxon>
    </lineage>
</organism>